<dbReference type="Proteomes" id="UP000663870">
    <property type="component" value="Unassembled WGS sequence"/>
</dbReference>
<dbReference type="PANTHER" id="PTHR11566">
    <property type="entry name" value="DYNAMIN"/>
    <property type="match status" value="1"/>
</dbReference>
<evidence type="ECO:0000313" key="5">
    <source>
        <dbReference type="Proteomes" id="UP000663870"/>
    </source>
</evidence>
<dbReference type="InterPro" id="IPR022812">
    <property type="entry name" value="Dynamin"/>
</dbReference>
<keyword evidence="2" id="KW-0342">GTP-binding</keyword>
<keyword evidence="1" id="KW-0547">Nucleotide-binding</keyword>
<proteinExistence type="predicted"/>
<dbReference type="PANTHER" id="PTHR11566:SF173">
    <property type="entry name" value="DYNAMIN-RELATED PROTEIN 4C"/>
    <property type="match status" value="1"/>
</dbReference>
<dbReference type="PROSITE" id="PS51718">
    <property type="entry name" value="G_DYNAMIN_2"/>
    <property type="match status" value="1"/>
</dbReference>
<feature type="domain" description="Dynamin-type G" evidence="3">
    <location>
        <begin position="1"/>
        <end position="226"/>
    </location>
</feature>
<dbReference type="EMBL" id="CAJNOL010001166">
    <property type="protein sequence ID" value="CAF1303286.1"/>
    <property type="molecule type" value="Genomic_DNA"/>
</dbReference>
<accession>A0A815DZ09</accession>
<protein>
    <recommendedName>
        <fullName evidence="3">Dynamin-type G domain-containing protein</fullName>
    </recommendedName>
</protein>
<dbReference type="SMART" id="SM00053">
    <property type="entry name" value="DYNc"/>
    <property type="match status" value="1"/>
</dbReference>
<comment type="caution">
    <text evidence="4">The sequence shown here is derived from an EMBL/GenBank/DDBJ whole genome shotgun (WGS) entry which is preliminary data.</text>
</comment>
<dbReference type="Pfam" id="PF00350">
    <property type="entry name" value="Dynamin_N"/>
    <property type="match status" value="2"/>
</dbReference>
<dbReference type="Pfam" id="PF01031">
    <property type="entry name" value="Dynamin_M"/>
    <property type="match status" value="1"/>
</dbReference>
<dbReference type="GO" id="GO:0005525">
    <property type="term" value="F:GTP binding"/>
    <property type="evidence" value="ECO:0007669"/>
    <property type="project" value="InterPro"/>
</dbReference>
<evidence type="ECO:0000256" key="1">
    <source>
        <dbReference type="ARBA" id="ARBA00022741"/>
    </source>
</evidence>
<name>A0A815DZ09_9BILA</name>
<dbReference type="InterPro" id="IPR045063">
    <property type="entry name" value="Dynamin_N"/>
</dbReference>
<reference evidence="4" key="1">
    <citation type="submission" date="2021-02" db="EMBL/GenBank/DDBJ databases">
        <authorList>
            <person name="Nowell W R."/>
        </authorList>
    </citation>
    <scope>NUCLEOTIDE SEQUENCE</scope>
</reference>
<dbReference type="InterPro" id="IPR027417">
    <property type="entry name" value="P-loop_NTPase"/>
</dbReference>
<dbReference type="Gene3D" id="3.40.50.300">
    <property type="entry name" value="P-loop containing nucleotide triphosphate hydrolases"/>
    <property type="match status" value="2"/>
</dbReference>
<dbReference type="PRINTS" id="PR00195">
    <property type="entry name" value="DYNAMIN"/>
</dbReference>
<evidence type="ECO:0000259" key="3">
    <source>
        <dbReference type="PROSITE" id="PS51718"/>
    </source>
</evidence>
<dbReference type="GO" id="GO:0016020">
    <property type="term" value="C:membrane"/>
    <property type="evidence" value="ECO:0007669"/>
    <property type="project" value="TreeGrafter"/>
</dbReference>
<dbReference type="AlphaFoldDB" id="A0A815DZ09"/>
<dbReference type="InterPro" id="IPR001401">
    <property type="entry name" value="Dynamin_GTPase"/>
</dbReference>
<dbReference type="InterPro" id="IPR030381">
    <property type="entry name" value="G_DYNAMIN_dom"/>
</dbReference>
<dbReference type="GO" id="GO:0003924">
    <property type="term" value="F:GTPase activity"/>
    <property type="evidence" value="ECO:0007669"/>
    <property type="project" value="InterPro"/>
</dbReference>
<dbReference type="GO" id="GO:0008017">
    <property type="term" value="F:microtubule binding"/>
    <property type="evidence" value="ECO:0007669"/>
    <property type="project" value="TreeGrafter"/>
</dbReference>
<dbReference type="GO" id="GO:0005874">
    <property type="term" value="C:microtubule"/>
    <property type="evidence" value="ECO:0007669"/>
    <property type="project" value="TreeGrafter"/>
</dbReference>
<evidence type="ECO:0000256" key="2">
    <source>
        <dbReference type="ARBA" id="ARBA00023134"/>
    </source>
</evidence>
<sequence length="242" mass="27267">MEKISLPQIVVVGDQSVGKSSILEAISGVELPRAQNICTRCPLELPLPIFLTVYKREIQDDLTLIDLPGITRTHVEGQSPTIYRDIVSLIEDCVKFESVVVLHVIPSSVDFTTSESIKICQRYDPRYERQIIAVSKIDKHDKGIAEKLQGIGSGSLSLPLGCVAVLNRKQEEIDAKVPFEEMRRREEEFFQANPAFADVPKEYLVHGKHRADVGNGREGLHDQSVLLGDLQEFERKRKHIEQ</sequence>
<organism evidence="4 5">
    <name type="scientific">Rotaria sordida</name>
    <dbReference type="NCBI Taxonomy" id="392033"/>
    <lineage>
        <taxon>Eukaryota</taxon>
        <taxon>Metazoa</taxon>
        <taxon>Spiralia</taxon>
        <taxon>Gnathifera</taxon>
        <taxon>Rotifera</taxon>
        <taxon>Eurotatoria</taxon>
        <taxon>Bdelloidea</taxon>
        <taxon>Philodinida</taxon>
        <taxon>Philodinidae</taxon>
        <taxon>Rotaria</taxon>
    </lineage>
</organism>
<dbReference type="GO" id="GO:0005737">
    <property type="term" value="C:cytoplasm"/>
    <property type="evidence" value="ECO:0007669"/>
    <property type="project" value="TreeGrafter"/>
</dbReference>
<dbReference type="InterPro" id="IPR000375">
    <property type="entry name" value="Dynamin_stalk"/>
</dbReference>
<evidence type="ECO:0000313" key="4">
    <source>
        <dbReference type="EMBL" id="CAF1303286.1"/>
    </source>
</evidence>
<keyword evidence="5" id="KW-1185">Reference proteome</keyword>
<dbReference type="SUPFAM" id="SSF52540">
    <property type="entry name" value="P-loop containing nucleoside triphosphate hydrolases"/>
    <property type="match status" value="1"/>
</dbReference>
<gene>
    <name evidence="4" type="ORF">JXQ802_LOCUS29623</name>
</gene>